<dbReference type="InterPro" id="IPR013783">
    <property type="entry name" value="Ig-like_fold"/>
</dbReference>
<evidence type="ECO:0000313" key="3">
    <source>
        <dbReference type="EMBL" id="ANH40098.1"/>
    </source>
</evidence>
<feature type="region of interest" description="Disordered" evidence="2">
    <location>
        <begin position="891"/>
        <end position="929"/>
    </location>
</feature>
<keyword evidence="4" id="KW-1185">Reference proteome</keyword>
<dbReference type="Gene3D" id="2.60.40.10">
    <property type="entry name" value="Immunoglobulins"/>
    <property type="match status" value="1"/>
</dbReference>
<dbReference type="PANTHER" id="PTHR23303">
    <property type="entry name" value="CARBOXYPEPTIDASE REGULATORY REGION-CONTAINING"/>
    <property type="match status" value="1"/>
</dbReference>
<dbReference type="SUPFAM" id="SSF49478">
    <property type="entry name" value="Cna protein B-type domain"/>
    <property type="match status" value="1"/>
</dbReference>
<dbReference type="Gene3D" id="2.60.40.1120">
    <property type="entry name" value="Carboxypeptidase-like, regulatory domain"/>
    <property type="match status" value="1"/>
</dbReference>
<evidence type="ECO:0000256" key="2">
    <source>
        <dbReference type="SAM" id="MobiDB-lite"/>
    </source>
</evidence>
<sequence>MPSLTSRHPARRLSLPFLLLTVIALVVGTFSVPAFAAEVTVAGKVLGRDGAPLQGVTVQLGEKAGPSFDPLVNAASTTDVNGAWSATVNDAAKDEYLVRYTAPGYDVAYYKAGADATTNLDEASRVAITGGRTGLTNKLTRGSAEISGIVSRKGSLEGDKLSAVTVTLTPSTGSGSVQGSATTDAQGAYKIDDVLPGSYTVTFGKSGYRTSYFRSASESTPDRAAATSVVLADKQTRTDVHGFVTDLQRSQMGGIVTTQSGVPIENADIRVYTRRKADGDTGAITDTQVDADGNQTTAVSDATGTDGRWMVDQVFGSYIVQVRAPAFGTYYFDNGSMTTDGSKAAEIKIEEGVVRRLDAKLGNASTTTITGTVDTLNGTTTQPVQGVTVSVETGTTDASGKPVWTEVQTTQAKTRADGSYTANVPPVDSAQYVVGFHAPGFETQYFSAKATQATADKVQATFVTPKTGVDATLKRVAQVIGTVRDNAGNPLQGVDVTPVVYARATKEWVAKPSYAGQAITDKAGRYAVTVENAGLEKPFRLQFSKPGREPRWFPAATVADEGQNLSVAEHEVLSGRDATLPTLAVLAGSLTEADGSTYTQGGKVTLLRKVSYTENGEQGGPAHTEWRPVAEQTLTAGGFSVSVPSGSYRLLATLTNANQGFLPGLVGLDQAPDVTLAPEQSLTVQKYALPSVSAIRGKVTTTTGAPARDKTVTAHYRYVKDIQDGAPVLSGWLKPTDALTASDGSYELKARGRTYRVGVDQGTSKGFYTVDGLSTDTVEDADDIALGTSAVTGIDFGLTDGTPVNLAAPWIAGQAVEGGKLTARPGTWSAADVTYAYQWFHSDNATSGFQPIGGATQETFTIPSRSPLPIMGDFTPKHYKVQVTAIRSTGEISEAANSKPTGKSQASPFYAPADPKTENRQDPQVTGRAAVGETLTGTTGEWSKGGTFELQWLADGQAIAGATASTLVLTAAQLGKQISLKVTETTNDPDSVVVSAATVKVVRGTLRATTLPSVKGQPFIGKPLTADPGTWNAANPSFTYQWLAAGQVLPGATGTTYTPTAADEGKVIAVRVGASVPQGSDPGTATSEATSPVAADPTTVSNRTAPRITGTPRVGETLSTTDGTWTNEPTSFAYQWLADGVAIAGATRSTQQLSDAETGKRITVRVTASKAGLTSGTATSAPTEAVTTGPITNKTLPVISGTAAPGGTLRSSTGTWDPSTGLTFSYQWRADGAPIAGATSPSIVVTESMAGKAVAVAVTATRGAESVTAVSLSRTIDTQAVEPVGVTTGPTVAGRPVVGQELVVDTGVTDPAGATRAVQWLRDAQVIPGAIGTRYLLTSADQGARISARVTYSQEGRGDATRTTTAVGPVGAAVPAGKEKPRVKVAKKTKGSKLVLKVRVQADRVSPVPGKVTLKENRKTLAARTLTDGSTKLVVRGLSKGFHTVRVKFTSGSDEIRNGKKTVSFRIR</sequence>
<protein>
    <submittedName>
        <fullName evidence="3">Cna protein B-type domain protein</fullName>
    </submittedName>
</protein>
<accession>A0A1A9GP80</accession>
<proteinExistence type="predicted"/>
<feature type="compositionally biased region" description="Polar residues" evidence="2">
    <location>
        <begin position="1077"/>
        <end position="1090"/>
    </location>
</feature>
<evidence type="ECO:0000256" key="1">
    <source>
        <dbReference type="ARBA" id="ARBA00022729"/>
    </source>
</evidence>
<dbReference type="InterPro" id="IPR051417">
    <property type="entry name" value="SDr/BOS_complex"/>
</dbReference>
<dbReference type="Proteomes" id="UP000077868">
    <property type="component" value="Chromosome"/>
</dbReference>
<feature type="compositionally biased region" description="Polar residues" evidence="2">
    <location>
        <begin position="891"/>
        <end position="907"/>
    </location>
</feature>
<reference evidence="3 4" key="1">
    <citation type="submission" date="2016-03" db="EMBL/GenBank/DDBJ databases">
        <title>Complete genome sequence of a soil Actinobacterium, Nocardioides dokdonensis FR1436.</title>
        <authorList>
            <person name="Kwon S.-K."/>
            <person name="Kim K."/>
            <person name="Kim J.F."/>
        </authorList>
    </citation>
    <scope>NUCLEOTIDE SEQUENCE [LARGE SCALE GENOMIC DNA]</scope>
    <source>
        <strain evidence="3 4">FR1436</strain>
    </source>
</reference>
<dbReference type="SUPFAM" id="SSF49464">
    <property type="entry name" value="Carboxypeptidase regulatory domain-like"/>
    <property type="match status" value="2"/>
</dbReference>
<feature type="region of interest" description="Disordered" evidence="2">
    <location>
        <begin position="1075"/>
        <end position="1126"/>
    </location>
</feature>
<dbReference type="PANTHER" id="PTHR23303:SF14">
    <property type="entry name" value="BOS COMPLEX SUBUNIT NOMO1-RELATED"/>
    <property type="match status" value="1"/>
</dbReference>
<dbReference type="PATRIC" id="fig|1300347.3.peg.3703"/>
<dbReference type="InterPro" id="IPR008969">
    <property type="entry name" value="CarboxyPept-like_regulatory"/>
</dbReference>
<keyword evidence="1" id="KW-0732">Signal</keyword>
<dbReference type="KEGG" id="ndk:I601_3693"/>
<dbReference type="STRING" id="1300347.I601_3693"/>
<evidence type="ECO:0000313" key="4">
    <source>
        <dbReference type="Proteomes" id="UP000077868"/>
    </source>
</evidence>
<dbReference type="GO" id="GO:0005975">
    <property type="term" value="P:carbohydrate metabolic process"/>
    <property type="evidence" value="ECO:0007669"/>
    <property type="project" value="UniProtKB-ARBA"/>
</dbReference>
<dbReference type="Gene3D" id="2.60.40.2700">
    <property type="match status" value="6"/>
</dbReference>
<feature type="compositionally biased region" description="Polar residues" evidence="2">
    <location>
        <begin position="1117"/>
        <end position="1126"/>
    </location>
</feature>
<name>A0A1A9GP80_9ACTN</name>
<dbReference type="Pfam" id="PF13620">
    <property type="entry name" value="CarboxypepD_reg"/>
    <property type="match status" value="1"/>
</dbReference>
<gene>
    <name evidence="3" type="ORF">I601_3693</name>
</gene>
<organism evidence="3 4">
    <name type="scientific">Nocardioides dokdonensis FR1436</name>
    <dbReference type="NCBI Taxonomy" id="1300347"/>
    <lineage>
        <taxon>Bacteria</taxon>
        <taxon>Bacillati</taxon>
        <taxon>Actinomycetota</taxon>
        <taxon>Actinomycetes</taxon>
        <taxon>Propionibacteriales</taxon>
        <taxon>Nocardioidaceae</taxon>
        <taxon>Nocardioides</taxon>
    </lineage>
</organism>
<dbReference type="OrthoDB" id="3771655at2"/>
<dbReference type="EMBL" id="CP015079">
    <property type="protein sequence ID" value="ANH40098.1"/>
    <property type="molecule type" value="Genomic_DNA"/>
</dbReference>